<dbReference type="OrthoDB" id="1490320at2"/>
<sequence>MKIFRKVKEVYKRHQKAMHSMSDDDILTIIRNNNGRITATGLARQTVLTYIQASLKLQSLYDKGYLKITYSNSGMTQIMVLKAQTLPTIASSSKLTDAKVLQVVIQAGGKITPAALCVALECSIDEARKKLDELQMKDVFDLEVTDKGAILYVLNDIDCFQDSKVKNLPK</sequence>
<gene>
    <name evidence="1" type="ORF">M23134_03266</name>
</gene>
<dbReference type="eggNOG" id="ENOG502ZCX1">
    <property type="taxonomic scope" value="Bacteria"/>
</dbReference>
<keyword evidence="2" id="KW-1185">Reference proteome</keyword>
<dbReference type="InterPro" id="IPR036390">
    <property type="entry name" value="WH_DNA-bd_sf"/>
</dbReference>
<proteinExistence type="predicted"/>
<evidence type="ECO:0000313" key="1">
    <source>
        <dbReference type="EMBL" id="EAY30628.1"/>
    </source>
</evidence>
<organism evidence="1 2">
    <name type="scientific">Microscilla marina ATCC 23134</name>
    <dbReference type="NCBI Taxonomy" id="313606"/>
    <lineage>
        <taxon>Bacteria</taxon>
        <taxon>Pseudomonadati</taxon>
        <taxon>Bacteroidota</taxon>
        <taxon>Cytophagia</taxon>
        <taxon>Cytophagales</taxon>
        <taxon>Microscillaceae</taxon>
        <taxon>Microscilla</taxon>
    </lineage>
</organism>
<dbReference type="Proteomes" id="UP000004095">
    <property type="component" value="Unassembled WGS sequence"/>
</dbReference>
<dbReference type="EMBL" id="AAWS01000006">
    <property type="protein sequence ID" value="EAY30628.1"/>
    <property type="molecule type" value="Genomic_DNA"/>
</dbReference>
<reference evidence="1 2" key="1">
    <citation type="submission" date="2007-01" db="EMBL/GenBank/DDBJ databases">
        <authorList>
            <person name="Haygood M."/>
            <person name="Podell S."/>
            <person name="Anderson C."/>
            <person name="Hopkinson B."/>
            <person name="Roe K."/>
            <person name="Barbeau K."/>
            <person name="Gaasterland T."/>
            <person name="Ferriera S."/>
            <person name="Johnson J."/>
            <person name="Kravitz S."/>
            <person name="Beeson K."/>
            <person name="Sutton G."/>
            <person name="Rogers Y.-H."/>
            <person name="Friedman R."/>
            <person name="Frazier M."/>
            <person name="Venter J.C."/>
        </authorList>
    </citation>
    <scope>NUCLEOTIDE SEQUENCE [LARGE SCALE GENOMIC DNA]</scope>
    <source>
        <strain evidence="1 2">ATCC 23134</strain>
    </source>
</reference>
<dbReference type="SUPFAM" id="SSF46785">
    <property type="entry name" value="Winged helix' DNA-binding domain"/>
    <property type="match status" value="1"/>
</dbReference>
<comment type="caution">
    <text evidence="1">The sequence shown here is derived from an EMBL/GenBank/DDBJ whole genome shotgun (WGS) entry which is preliminary data.</text>
</comment>
<accession>A1ZGL1</accession>
<evidence type="ECO:0000313" key="2">
    <source>
        <dbReference type="Proteomes" id="UP000004095"/>
    </source>
</evidence>
<name>A1ZGL1_MICM2</name>
<dbReference type="RefSeq" id="WP_002694936.1">
    <property type="nucleotide sequence ID" value="NZ_AAWS01000006.1"/>
</dbReference>
<protein>
    <submittedName>
        <fullName evidence="1">Uncharacterized protein</fullName>
    </submittedName>
</protein>
<dbReference type="AlphaFoldDB" id="A1ZGL1"/>